<evidence type="ECO:0000313" key="3">
    <source>
        <dbReference type="EnsemblMetazoa" id="CapteP200879"/>
    </source>
</evidence>
<protein>
    <submittedName>
        <fullName evidence="2 3">Uncharacterized protein</fullName>
    </submittedName>
</protein>
<keyword evidence="4" id="KW-1185">Reference proteome</keyword>
<dbReference type="EMBL" id="KB298695">
    <property type="protein sequence ID" value="ELU08840.1"/>
    <property type="molecule type" value="Genomic_DNA"/>
</dbReference>
<proteinExistence type="predicted"/>
<dbReference type="EMBL" id="AMQN01021475">
    <property type="status" value="NOT_ANNOTATED_CDS"/>
    <property type="molecule type" value="Genomic_DNA"/>
</dbReference>
<dbReference type="HOGENOM" id="CLU_2063693_0_0_1"/>
<reference evidence="4" key="1">
    <citation type="submission" date="2012-12" db="EMBL/GenBank/DDBJ databases">
        <authorList>
            <person name="Hellsten U."/>
            <person name="Grimwood J."/>
            <person name="Chapman J.A."/>
            <person name="Shapiro H."/>
            <person name="Aerts A."/>
            <person name="Otillar R.P."/>
            <person name="Terry A.Y."/>
            <person name="Boore J.L."/>
            <person name="Simakov O."/>
            <person name="Marletaz F."/>
            <person name="Cho S.-J."/>
            <person name="Edsinger-Gonzales E."/>
            <person name="Havlak P."/>
            <person name="Kuo D.-H."/>
            <person name="Larsson T."/>
            <person name="Lv J."/>
            <person name="Arendt D."/>
            <person name="Savage R."/>
            <person name="Osoegawa K."/>
            <person name="de Jong P."/>
            <person name="Lindberg D.R."/>
            <person name="Seaver E.C."/>
            <person name="Weisblat D.A."/>
            <person name="Putnam N.H."/>
            <person name="Grigoriev I.V."/>
            <person name="Rokhsar D.S."/>
        </authorList>
    </citation>
    <scope>NUCLEOTIDE SEQUENCE</scope>
    <source>
        <strain evidence="4">I ESC-2004</strain>
    </source>
</reference>
<gene>
    <name evidence="2" type="ORF">CAPTEDRAFT_200879</name>
</gene>
<dbReference type="AlphaFoldDB" id="R7URK5"/>
<evidence type="ECO:0000256" key="1">
    <source>
        <dbReference type="SAM" id="Phobius"/>
    </source>
</evidence>
<evidence type="ECO:0000313" key="2">
    <source>
        <dbReference type="EMBL" id="ELU08840.1"/>
    </source>
</evidence>
<dbReference type="EnsemblMetazoa" id="CapteT200879">
    <property type="protein sequence ID" value="CapteP200879"/>
    <property type="gene ID" value="CapteG200879"/>
</dbReference>
<organism evidence="2">
    <name type="scientific">Capitella teleta</name>
    <name type="common">Polychaete worm</name>
    <dbReference type="NCBI Taxonomy" id="283909"/>
    <lineage>
        <taxon>Eukaryota</taxon>
        <taxon>Metazoa</taxon>
        <taxon>Spiralia</taxon>
        <taxon>Lophotrochozoa</taxon>
        <taxon>Annelida</taxon>
        <taxon>Polychaeta</taxon>
        <taxon>Sedentaria</taxon>
        <taxon>Scolecida</taxon>
        <taxon>Capitellidae</taxon>
        <taxon>Capitella</taxon>
    </lineage>
</organism>
<reference evidence="3" key="3">
    <citation type="submission" date="2015-06" db="UniProtKB">
        <authorList>
            <consortium name="EnsemblMetazoa"/>
        </authorList>
    </citation>
    <scope>IDENTIFICATION</scope>
</reference>
<keyword evidence="1" id="KW-0472">Membrane</keyword>
<accession>R7URK5</accession>
<dbReference type="Proteomes" id="UP000014760">
    <property type="component" value="Unassembled WGS sequence"/>
</dbReference>
<keyword evidence="1" id="KW-0812">Transmembrane</keyword>
<keyword evidence="1" id="KW-1133">Transmembrane helix</keyword>
<name>R7URK5_CAPTE</name>
<sequence>MSTVLGMLWTFTILALPPCYVYFLVNWVPRQTSHHRQFTIGLLNARSAKQNDQNADKFQEIHDLARSRHACDYQVLGVGIAYDLPNESREVGNRCFIFAMLGHFTKQNCQYCACAFNSG</sequence>
<feature type="transmembrane region" description="Helical" evidence="1">
    <location>
        <begin position="6"/>
        <end position="28"/>
    </location>
</feature>
<evidence type="ECO:0000313" key="4">
    <source>
        <dbReference type="Proteomes" id="UP000014760"/>
    </source>
</evidence>
<reference evidence="2 4" key="2">
    <citation type="journal article" date="2013" name="Nature">
        <title>Insights into bilaterian evolution from three spiralian genomes.</title>
        <authorList>
            <person name="Simakov O."/>
            <person name="Marletaz F."/>
            <person name="Cho S.J."/>
            <person name="Edsinger-Gonzales E."/>
            <person name="Havlak P."/>
            <person name="Hellsten U."/>
            <person name="Kuo D.H."/>
            <person name="Larsson T."/>
            <person name="Lv J."/>
            <person name="Arendt D."/>
            <person name="Savage R."/>
            <person name="Osoegawa K."/>
            <person name="de Jong P."/>
            <person name="Grimwood J."/>
            <person name="Chapman J.A."/>
            <person name="Shapiro H."/>
            <person name="Aerts A."/>
            <person name="Otillar R.P."/>
            <person name="Terry A.Y."/>
            <person name="Boore J.L."/>
            <person name="Grigoriev I.V."/>
            <person name="Lindberg D.R."/>
            <person name="Seaver E.C."/>
            <person name="Weisblat D.A."/>
            <person name="Putnam N.H."/>
            <person name="Rokhsar D.S."/>
        </authorList>
    </citation>
    <scope>NUCLEOTIDE SEQUENCE</scope>
    <source>
        <strain evidence="2 4">I ESC-2004</strain>
    </source>
</reference>